<evidence type="ECO:0000256" key="1">
    <source>
        <dbReference type="SAM" id="Phobius"/>
    </source>
</evidence>
<dbReference type="STRING" id="29364.SAMN04487772_11749"/>
<dbReference type="RefSeq" id="WP_278280412.1">
    <property type="nucleotide sequence ID" value="NZ_FOHN01000017.1"/>
</dbReference>
<gene>
    <name evidence="2" type="ORF">SAMN04487772_11749</name>
</gene>
<feature type="transmembrane region" description="Helical" evidence="1">
    <location>
        <begin position="20"/>
        <end position="43"/>
    </location>
</feature>
<dbReference type="Proteomes" id="UP000199800">
    <property type="component" value="Unassembled WGS sequence"/>
</dbReference>
<organism evidence="2 3">
    <name type="scientific">[Clostridium] polysaccharolyticum</name>
    <dbReference type="NCBI Taxonomy" id="29364"/>
    <lineage>
        <taxon>Bacteria</taxon>
        <taxon>Bacillati</taxon>
        <taxon>Bacillota</taxon>
        <taxon>Clostridia</taxon>
        <taxon>Lachnospirales</taxon>
        <taxon>Lachnospiraceae</taxon>
    </lineage>
</organism>
<keyword evidence="1" id="KW-0812">Transmembrane</keyword>
<name>A0A1I0DYC7_9FIRM</name>
<dbReference type="EMBL" id="FOHN01000017">
    <property type="protein sequence ID" value="SET37555.1"/>
    <property type="molecule type" value="Genomic_DNA"/>
</dbReference>
<accession>A0A1I0DYC7</accession>
<reference evidence="2 3" key="1">
    <citation type="submission" date="2016-10" db="EMBL/GenBank/DDBJ databases">
        <authorList>
            <person name="de Groot N.N."/>
        </authorList>
    </citation>
    <scope>NUCLEOTIDE SEQUENCE [LARGE SCALE GENOMIC DNA]</scope>
    <source>
        <strain evidence="2 3">DSM 1801</strain>
    </source>
</reference>
<keyword evidence="3" id="KW-1185">Reference proteome</keyword>
<proteinExistence type="predicted"/>
<keyword evidence="1" id="KW-0472">Membrane</keyword>
<evidence type="ECO:0000313" key="2">
    <source>
        <dbReference type="EMBL" id="SET37555.1"/>
    </source>
</evidence>
<keyword evidence="1" id="KW-1133">Transmembrane helix</keyword>
<evidence type="ECO:0000313" key="3">
    <source>
        <dbReference type="Proteomes" id="UP000199800"/>
    </source>
</evidence>
<protein>
    <submittedName>
        <fullName evidence="2">Uncharacterized protein</fullName>
    </submittedName>
</protein>
<dbReference type="AlphaFoldDB" id="A0A1I0DYC7"/>
<sequence length="44" mass="4715">MQETLYFEELESEECLAEWWQYALAGVGGAACGVVAYVAIAAAT</sequence>